<sequence length="146" mass="15642">MRRQSPRRLLSGAAGGLPLLINRAFWAEDPRGKRLQTVDNGGQRQGSMTGQSLRCHARNTTVGEHGELHNGIMPLRQCVAARQELPTPSVGGRIGPPRVVTGGMKKEECGVDGQCQLKTLHPSLAAAQGKDTTSGPPPFLQKCKSQ</sequence>
<proteinExistence type="predicted"/>
<dbReference type="Proteomes" id="UP001243330">
    <property type="component" value="Unassembled WGS sequence"/>
</dbReference>
<evidence type="ECO:0000313" key="2">
    <source>
        <dbReference type="EMBL" id="KAK1855646.1"/>
    </source>
</evidence>
<feature type="region of interest" description="Disordered" evidence="1">
    <location>
        <begin position="35"/>
        <end position="54"/>
    </location>
</feature>
<protein>
    <submittedName>
        <fullName evidence="2">Uncharacterized protein</fullName>
    </submittedName>
</protein>
<feature type="region of interest" description="Disordered" evidence="1">
    <location>
        <begin position="126"/>
        <end position="146"/>
    </location>
</feature>
<comment type="caution">
    <text evidence="2">The sequence shown here is derived from an EMBL/GenBank/DDBJ whole genome shotgun (WGS) entry which is preliminary data.</text>
</comment>
<feature type="compositionally biased region" description="Polar residues" evidence="1">
    <location>
        <begin position="37"/>
        <end position="54"/>
    </location>
</feature>
<reference evidence="2" key="1">
    <citation type="submission" date="2023-01" db="EMBL/GenBank/DDBJ databases">
        <title>Colletotrichum chrysophilum M932 genome sequence.</title>
        <authorList>
            <person name="Baroncelli R."/>
        </authorList>
    </citation>
    <scope>NUCLEOTIDE SEQUENCE</scope>
    <source>
        <strain evidence="2">M932</strain>
    </source>
</reference>
<name>A0AAD9ET26_9PEZI</name>
<evidence type="ECO:0000256" key="1">
    <source>
        <dbReference type="SAM" id="MobiDB-lite"/>
    </source>
</evidence>
<dbReference type="EMBL" id="JAQOWY010000018">
    <property type="protein sequence ID" value="KAK1855646.1"/>
    <property type="molecule type" value="Genomic_DNA"/>
</dbReference>
<dbReference type="AlphaFoldDB" id="A0AAD9ET26"/>
<evidence type="ECO:0000313" key="3">
    <source>
        <dbReference type="Proteomes" id="UP001243330"/>
    </source>
</evidence>
<organism evidence="2 3">
    <name type="scientific">Colletotrichum chrysophilum</name>
    <dbReference type="NCBI Taxonomy" id="1836956"/>
    <lineage>
        <taxon>Eukaryota</taxon>
        <taxon>Fungi</taxon>
        <taxon>Dikarya</taxon>
        <taxon>Ascomycota</taxon>
        <taxon>Pezizomycotina</taxon>
        <taxon>Sordariomycetes</taxon>
        <taxon>Hypocreomycetidae</taxon>
        <taxon>Glomerellales</taxon>
        <taxon>Glomerellaceae</taxon>
        <taxon>Colletotrichum</taxon>
        <taxon>Colletotrichum gloeosporioides species complex</taxon>
    </lineage>
</organism>
<keyword evidence="3" id="KW-1185">Reference proteome</keyword>
<gene>
    <name evidence="2" type="ORF">CCHR01_01660</name>
</gene>
<accession>A0AAD9ET26</accession>